<sequence>MVNNDEIKKFDKKIKKSIDFFIVKILKNFAFKRKILNFQRIII</sequence>
<dbReference type="Proteomes" id="UP000006002">
    <property type="component" value="Unassembled WGS sequence"/>
</dbReference>
<evidence type="ECO:0000313" key="2">
    <source>
        <dbReference type="Proteomes" id="UP000006002"/>
    </source>
</evidence>
<gene>
    <name evidence="1" type="ORF">RUMOBE_01553</name>
</gene>
<evidence type="ECO:0000313" key="1">
    <source>
        <dbReference type="EMBL" id="EDM87744.1"/>
    </source>
</evidence>
<dbReference type="HOGENOM" id="CLU_3230396_0_0_9"/>
<reference evidence="1 2" key="1">
    <citation type="submission" date="2007-03" db="EMBL/GenBank/DDBJ databases">
        <authorList>
            <person name="Fulton L."/>
            <person name="Clifton S."/>
            <person name="Fulton B."/>
            <person name="Xu J."/>
            <person name="Minx P."/>
            <person name="Pepin K.H."/>
            <person name="Johnson M."/>
            <person name="Thiruvilangam P."/>
            <person name="Bhonagiri V."/>
            <person name="Nash W.E."/>
            <person name="Mardis E.R."/>
            <person name="Wilson R.K."/>
        </authorList>
    </citation>
    <scope>NUCLEOTIDE SEQUENCE [LARGE SCALE GENOMIC DNA]</scope>
    <source>
        <strain evidence="1 2">ATCC 29174</strain>
    </source>
</reference>
<accession>A5ZRC7</accession>
<organism evidence="1 2">
    <name type="scientific">Blautia obeum ATCC 29174</name>
    <dbReference type="NCBI Taxonomy" id="411459"/>
    <lineage>
        <taxon>Bacteria</taxon>
        <taxon>Bacillati</taxon>
        <taxon>Bacillota</taxon>
        <taxon>Clostridia</taxon>
        <taxon>Lachnospirales</taxon>
        <taxon>Lachnospiraceae</taxon>
        <taxon>Blautia</taxon>
    </lineage>
</organism>
<reference evidence="1 2" key="2">
    <citation type="submission" date="2007-04" db="EMBL/GenBank/DDBJ databases">
        <title>Draft genome sequence of Ruminococcus obeum (ATCC 29174).</title>
        <authorList>
            <person name="Sudarsanam P."/>
            <person name="Ley R."/>
            <person name="Guruge J."/>
            <person name="Turnbaugh P.J."/>
            <person name="Mahowald M."/>
            <person name="Liep D."/>
            <person name="Gordon J."/>
        </authorList>
    </citation>
    <scope>NUCLEOTIDE SEQUENCE [LARGE SCALE GENOMIC DNA]</scope>
    <source>
        <strain evidence="1 2">ATCC 29174</strain>
    </source>
</reference>
<dbReference type="EMBL" id="AAVO02000005">
    <property type="protein sequence ID" value="EDM87744.1"/>
    <property type="molecule type" value="Genomic_DNA"/>
</dbReference>
<comment type="caution">
    <text evidence="1">The sequence shown here is derived from an EMBL/GenBank/DDBJ whole genome shotgun (WGS) entry which is preliminary data.</text>
</comment>
<protein>
    <submittedName>
        <fullName evidence="1">Uncharacterized protein</fullName>
    </submittedName>
</protein>
<dbReference type="AlphaFoldDB" id="A5ZRC7"/>
<name>A5ZRC7_9FIRM</name>
<proteinExistence type="predicted"/>